<evidence type="ECO:0000313" key="3">
    <source>
        <dbReference type="Proteomes" id="UP001232245"/>
    </source>
</evidence>
<comment type="caution">
    <text evidence="2">The sequence shown here is derived from an EMBL/GenBank/DDBJ whole genome shotgun (WGS) entry which is preliminary data.</text>
</comment>
<feature type="transmembrane region" description="Helical" evidence="1">
    <location>
        <begin position="83"/>
        <end position="105"/>
    </location>
</feature>
<protein>
    <recommendedName>
        <fullName evidence="4">DUF2512 family protein</fullName>
    </recommendedName>
</protein>
<evidence type="ECO:0000313" key="2">
    <source>
        <dbReference type="EMBL" id="MDQ0227498.1"/>
    </source>
</evidence>
<dbReference type="Pfam" id="PF10710">
    <property type="entry name" value="DUF2512"/>
    <property type="match status" value="1"/>
</dbReference>
<keyword evidence="1" id="KW-1133">Transmembrane helix</keyword>
<name>A0ABT9Z5G0_9BACI</name>
<keyword evidence="3" id="KW-1185">Reference proteome</keyword>
<reference evidence="2 3" key="1">
    <citation type="submission" date="2023-07" db="EMBL/GenBank/DDBJ databases">
        <title>Genomic Encyclopedia of Type Strains, Phase IV (KMG-IV): sequencing the most valuable type-strain genomes for metagenomic binning, comparative biology and taxonomic classification.</title>
        <authorList>
            <person name="Goeker M."/>
        </authorList>
    </citation>
    <scope>NUCLEOTIDE SEQUENCE [LARGE SCALE GENOMIC DNA]</scope>
    <source>
        <strain evidence="2 3">DSM 17723</strain>
    </source>
</reference>
<organism evidence="2 3">
    <name type="scientific">Metabacillus niabensis</name>
    <dbReference type="NCBI Taxonomy" id="324854"/>
    <lineage>
        <taxon>Bacteria</taxon>
        <taxon>Bacillati</taxon>
        <taxon>Bacillota</taxon>
        <taxon>Bacilli</taxon>
        <taxon>Bacillales</taxon>
        <taxon>Bacillaceae</taxon>
        <taxon>Metabacillus</taxon>
    </lineage>
</organism>
<keyword evidence="1" id="KW-0812">Transmembrane</keyword>
<evidence type="ECO:0008006" key="4">
    <source>
        <dbReference type="Google" id="ProtNLM"/>
    </source>
</evidence>
<dbReference type="EMBL" id="JAUSTZ010000009">
    <property type="protein sequence ID" value="MDQ0227498.1"/>
    <property type="molecule type" value="Genomic_DNA"/>
</dbReference>
<keyword evidence="1" id="KW-0472">Membrane</keyword>
<dbReference type="InterPro" id="IPR019649">
    <property type="entry name" value="DUF2512"/>
</dbReference>
<gene>
    <name evidence="2" type="ORF">J2S02_003843</name>
</gene>
<feature type="transmembrane region" description="Helical" evidence="1">
    <location>
        <begin position="59"/>
        <end position="77"/>
    </location>
</feature>
<feature type="transmembrane region" description="Helical" evidence="1">
    <location>
        <begin position="7"/>
        <end position="26"/>
    </location>
</feature>
<feature type="transmembrane region" description="Helical" evidence="1">
    <location>
        <begin position="32"/>
        <end position="52"/>
    </location>
</feature>
<dbReference type="RefSeq" id="WP_174881723.1">
    <property type="nucleotide sequence ID" value="NZ_CADEPK010000412.1"/>
</dbReference>
<proteinExistence type="predicted"/>
<dbReference type="Proteomes" id="UP001232245">
    <property type="component" value="Unassembled WGS sequence"/>
</dbReference>
<evidence type="ECO:0000256" key="1">
    <source>
        <dbReference type="SAM" id="Phobius"/>
    </source>
</evidence>
<sequence length="158" mass="17863">MDHIKAVVIKFIGTLFLLFIVLGLAFNYSFVHIFTLSLLLGVISYILGDLLLLARTSNLLATCSDFALALLLTWFYLANVTNANNFLFLVSFITAAGIALFEAFFHRYLITRVIKDSYQTKRVNHSLQYQAEASEELTSIKKADKNKGFPKSRDENNI</sequence>
<accession>A0ABT9Z5G0</accession>